<dbReference type="AlphaFoldDB" id="A0A420HMG3"/>
<comment type="caution">
    <text evidence="2">The sequence shown here is derived from an EMBL/GenBank/DDBJ whole genome shotgun (WGS) entry which is preliminary data.</text>
</comment>
<keyword evidence="3" id="KW-1185">Reference proteome</keyword>
<organism evidence="2 3">
    <name type="scientific">Golovinomyces cichoracearum</name>
    <dbReference type="NCBI Taxonomy" id="62708"/>
    <lineage>
        <taxon>Eukaryota</taxon>
        <taxon>Fungi</taxon>
        <taxon>Dikarya</taxon>
        <taxon>Ascomycota</taxon>
        <taxon>Pezizomycotina</taxon>
        <taxon>Leotiomycetes</taxon>
        <taxon>Erysiphales</taxon>
        <taxon>Erysiphaceae</taxon>
        <taxon>Golovinomyces</taxon>
    </lineage>
</organism>
<dbReference type="Gene3D" id="1.20.5.340">
    <property type="match status" value="1"/>
</dbReference>
<evidence type="ECO:0000313" key="2">
    <source>
        <dbReference type="EMBL" id="RKF58596.1"/>
    </source>
</evidence>
<accession>A0A420HMG3</accession>
<evidence type="ECO:0000313" key="3">
    <source>
        <dbReference type="Proteomes" id="UP000283383"/>
    </source>
</evidence>
<dbReference type="EMBL" id="MCBQ01018118">
    <property type="protein sequence ID" value="RKF58596.1"/>
    <property type="molecule type" value="Genomic_DNA"/>
</dbReference>
<dbReference type="SUPFAM" id="SSF58038">
    <property type="entry name" value="SNARE fusion complex"/>
    <property type="match status" value="1"/>
</dbReference>
<feature type="compositionally biased region" description="Basic and acidic residues" evidence="1">
    <location>
        <begin position="115"/>
        <end position="127"/>
    </location>
</feature>
<reference evidence="2 3" key="1">
    <citation type="journal article" date="2018" name="BMC Genomics">
        <title>Comparative genome analyses reveal sequence features reflecting distinct modes of host-adaptation between dicot and monocot powdery mildew.</title>
        <authorList>
            <person name="Wu Y."/>
            <person name="Ma X."/>
            <person name="Pan Z."/>
            <person name="Kale S.D."/>
            <person name="Song Y."/>
            <person name="King H."/>
            <person name="Zhang Q."/>
            <person name="Presley C."/>
            <person name="Deng X."/>
            <person name="Wei C.I."/>
            <person name="Xiao S."/>
        </authorList>
    </citation>
    <scope>NUCLEOTIDE SEQUENCE [LARGE SCALE GENOMIC DNA]</scope>
    <source>
        <strain evidence="2">UMSG3</strain>
    </source>
</reference>
<sequence length="230" mass="25258">MAGSISGDLGVAGMSLLYPSCLGLNKRINEMGETLDKVLADVQRDISNLKADTTGIKAEISGLNSNLNSLNSKVSNLDDNISRMMKSIEKLLHVPVSAQLSISQDDSLISSAKKEEALEPDTLEKRQTQGIQTSLSEKRHTGPERLPNGDINLQVPLRKPHGLTAQERKVVKDWPEAVLLSQSHLYGETNHKNKINFKHETKLSVANHTALQTLGDVQDQLKLALIPYHL</sequence>
<gene>
    <name evidence="2" type="ORF">GcM3_181032</name>
</gene>
<feature type="region of interest" description="Disordered" evidence="1">
    <location>
        <begin position="115"/>
        <end position="146"/>
    </location>
</feature>
<dbReference type="Proteomes" id="UP000283383">
    <property type="component" value="Unassembled WGS sequence"/>
</dbReference>
<name>A0A420HMG3_9PEZI</name>
<evidence type="ECO:0000256" key="1">
    <source>
        <dbReference type="SAM" id="MobiDB-lite"/>
    </source>
</evidence>
<protein>
    <submittedName>
        <fullName evidence="2">Uncharacterized protein</fullName>
    </submittedName>
</protein>
<proteinExistence type="predicted"/>